<dbReference type="InterPro" id="IPR011234">
    <property type="entry name" value="Fumarylacetoacetase-like_C"/>
</dbReference>
<dbReference type="GO" id="GO:0046872">
    <property type="term" value="F:metal ion binding"/>
    <property type="evidence" value="ECO:0007669"/>
    <property type="project" value="UniProtKB-KW"/>
</dbReference>
<evidence type="ECO:0000313" key="7">
    <source>
        <dbReference type="EMBL" id="JAS11048.1"/>
    </source>
</evidence>
<dbReference type="GO" id="GO:0005739">
    <property type="term" value="C:mitochondrion"/>
    <property type="evidence" value="ECO:0007669"/>
    <property type="project" value="TreeGrafter"/>
</dbReference>
<evidence type="ECO:0000259" key="6">
    <source>
        <dbReference type="Pfam" id="PF01557"/>
    </source>
</evidence>
<evidence type="ECO:0000256" key="1">
    <source>
        <dbReference type="ARBA" id="ARBA00010211"/>
    </source>
</evidence>
<evidence type="ECO:0000256" key="3">
    <source>
        <dbReference type="ARBA" id="ARBA00042340"/>
    </source>
</evidence>
<protein>
    <recommendedName>
        <fullName evidence="5">oxaloacetate tautomerase</fullName>
        <ecNumber evidence="5">5.3.2.2</ecNumber>
    </recommendedName>
    <alternativeName>
        <fullName evidence="3">Fumarylacetoacetate hydrolase domain-containing protein 1</fullName>
    </alternativeName>
</protein>
<dbReference type="InterPro" id="IPR036663">
    <property type="entry name" value="Fumarylacetoacetase_C_sf"/>
</dbReference>
<keyword evidence="2" id="KW-0479">Metal-binding</keyword>
<dbReference type="SUPFAM" id="SSF56529">
    <property type="entry name" value="FAH"/>
    <property type="match status" value="1"/>
</dbReference>
<dbReference type="EC" id="5.3.2.2" evidence="5"/>
<reference evidence="7" key="1">
    <citation type="submission" date="2015-12" db="EMBL/GenBank/DDBJ databases">
        <title>De novo transcriptome assembly of four potential Pierce s Disease insect vectors from Arizona vineyards.</title>
        <authorList>
            <person name="Tassone E.E."/>
        </authorList>
    </citation>
    <scope>NUCLEOTIDE SEQUENCE</scope>
</reference>
<feature type="domain" description="Fumarylacetoacetase-like C-terminal" evidence="6">
    <location>
        <begin position="16"/>
        <end position="215"/>
    </location>
</feature>
<dbReference type="Pfam" id="PF01557">
    <property type="entry name" value="FAA_hydrolase"/>
    <property type="match status" value="1"/>
</dbReference>
<dbReference type="AlphaFoldDB" id="A0A1B6CC57"/>
<evidence type="ECO:0000256" key="5">
    <source>
        <dbReference type="ARBA" id="ARBA00044973"/>
    </source>
</evidence>
<dbReference type="Gene3D" id="3.90.850.10">
    <property type="entry name" value="Fumarylacetoacetase-like, C-terminal domain"/>
    <property type="match status" value="1"/>
</dbReference>
<evidence type="ECO:0000256" key="4">
    <source>
        <dbReference type="ARBA" id="ARBA00044911"/>
    </source>
</evidence>
<evidence type="ECO:0000256" key="2">
    <source>
        <dbReference type="ARBA" id="ARBA00022723"/>
    </source>
</evidence>
<sequence>MSLDKKIVEFWKHGKKIIGAGLNYKSIVNEQNVPIPSEPLIFTKPTSSYIIEGQTIEIPKGFLVNQEVELGVVISKKCKNIKSSEVSNYIGGYCLALDLTATNILEEARSKGLPWAIGKGFDTATPISSFIECKAIPNPADLHLWSKINGELRQSGNTSDMIFSIGDLISHVSKYMTLDPYDLVITGTPKGAGPIHAGEVIEAGFGDIIKVRFPVKSA</sequence>
<dbReference type="GO" id="GO:0050163">
    <property type="term" value="F:oxaloacetate tautomerase activity"/>
    <property type="evidence" value="ECO:0007669"/>
    <property type="project" value="UniProtKB-EC"/>
</dbReference>
<accession>A0A1B6CC57</accession>
<comment type="catalytic activity">
    <reaction evidence="4">
        <text>oxaloacetate = enol-oxaloacetate</text>
        <dbReference type="Rhea" id="RHEA:16021"/>
        <dbReference type="ChEBI" id="CHEBI:16452"/>
        <dbReference type="ChEBI" id="CHEBI:17479"/>
        <dbReference type="EC" id="5.3.2.2"/>
    </reaction>
    <physiologicalReaction direction="right-to-left" evidence="4">
        <dbReference type="Rhea" id="RHEA:16023"/>
    </physiologicalReaction>
</comment>
<proteinExistence type="inferred from homology"/>
<dbReference type="PANTHER" id="PTHR11820">
    <property type="entry name" value="ACYLPYRUVASE"/>
    <property type="match status" value="1"/>
</dbReference>
<comment type="similarity">
    <text evidence="1">Belongs to the FAH family.</text>
</comment>
<organism evidence="7">
    <name type="scientific">Clastoptera arizonana</name>
    <name type="common">Arizona spittle bug</name>
    <dbReference type="NCBI Taxonomy" id="38151"/>
    <lineage>
        <taxon>Eukaryota</taxon>
        <taxon>Metazoa</taxon>
        <taxon>Ecdysozoa</taxon>
        <taxon>Arthropoda</taxon>
        <taxon>Hexapoda</taxon>
        <taxon>Insecta</taxon>
        <taxon>Pterygota</taxon>
        <taxon>Neoptera</taxon>
        <taxon>Paraneoptera</taxon>
        <taxon>Hemiptera</taxon>
        <taxon>Auchenorrhyncha</taxon>
        <taxon>Cercopoidea</taxon>
        <taxon>Clastopteridae</taxon>
        <taxon>Clastoptera</taxon>
    </lineage>
</organism>
<dbReference type="EMBL" id="GEDC01026250">
    <property type="protein sequence ID" value="JAS11048.1"/>
    <property type="molecule type" value="Transcribed_RNA"/>
</dbReference>
<dbReference type="GO" id="GO:0018773">
    <property type="term" value="F:acetylpyruvate hydrolase activity"/>
    <property type="evidence" value="ECO:0007669"/>
    <property type="project" value="TreeGrafter"/>
</dbReference>
<name>A0A1B6CC57_9HEMI</name>
<gene>
    <name evidence="7" type="ORF">g.33722</name>
</gene>
<dbReference type="PANTHER" id="PTHR11820:SF7">
    <property type="entry name" value="ACYLPYRUVASE FAHD1, MITOCHONDRIAL"/>
    <property type="match status" value="1"/>
</dbReference>